<gene>
    <name evidence="1" type="ORF">EYB31_35000</name>
</gene>
<dbReference type="AlphaFoldDB" id="A0A4Q9DFU0"/>
<keyword evidence="2" id="KW-1185">Reference proteome</keyword>
<protein>
    <submittedName>
        <fullName evidence="1">Uncharacterized protein</fullName>
    </submittedName>
</protein>
<dbReference type="OrthoDB" id="9945413at2"/>
<sequence>MKDRQLPVVVEVIETRLVQMKSMLPWSARLSKEIIELDSIDGNHKYVIVVSDNKHDSTQSIWINWFERITGWKVRLFDSLLTTGPLLLLDKIHKKIYFRSDLLRLSFTQFIELLKQMADTIIHDTSSAIQKLQESVIKWSTTLPFSVQHYETISAKITTNGLRLPASFKLSANDFYVSLITCDNEIFLRTANFSFMAIVDALLPLYAIEVMIRFNGVHLEIQMPKEIREALVAMETIQLTVKKLN</sequence>
<reference evidence="1 2" key="1">
    <citation type="submission" date="2019-02" db="EMBL/GenBank/DDBJ databases">
        <title>Paenibacillus sp. nov., isolated from surface-sterilized tissue of Thalictrum simplex L.</title>
        <authorList>
            <person name="Tuo L."/>
        </authorList>
    </citation>
    <scope>NUCLEOTIDE SEQUENCE [LARGE SCALE GENOMIC DNA]</scope>
    <source>
        <strain evidence="1 2">N2SHLJ1</strain>
    </source>
</reference>
<accession>A0A4Q9DFU0</accession>
<dbReference type="EMBL" id="SIRE01000036">
    <property type="protein sequence ID" value="TBL69785.1"/>
    <property type="molecule type" value="Genomic_DNA"/>
</dbReference>
<evidence type="ECO:0000313" key="2">
    <source>
        <dbReference type="Proteomes" id="UP000293142"/>
    </source>
</evidence>
<name>A0A4Q9DFU0_9BACL</name>
<dbReference type="Proteomes" id="UP000293142">
    <property type="component" value="Unassembled WGS sequence"/>
</dbReference>
<evidence type="ECO:0000313" key="1">
    <source>
        <dbReference type="EMBL" id="TBL69785.1"/>
    </source>
</evidence>
<proteinExistence type="predicted"/>
<dbReference type="RefSeq" id="WP_131018246.1">
    <property type="nucleotide sequence ID" value="NZ_SIRE01000036.1"/>
</dbReference>
<organism evidence="1 2">
    <name type="scientific">Paenibacillus thalictri</name>
    <dbReference type="NCBI Taxonomy" id="2527873"/>
    <lineage>
        <taxon>Bacteria</taxon>
        <taxon>Bacillati</taxon>
        <taxon>Bacillota</taxon>
        <taxon>Bacilli</taxon>
        <taxon>Bacillales</taxon>
        <taxon>Paenibacillaceae</taxon>
        <taxon>Paenibacillus</taxon>
    </lineage>
</organism>
<comment type="caution">
    <text evidence="1">The sequence shown here is derived from an EMBL/GenBank/DDBJ whole genome shotgun (WGS) entry which is preliminary data.</text>
</comment>